<dbReference type="NCBIfam" id="TIGR00810">
    <property type="entry name" value="secG"/>
    <property type="match status" value="1"/>
</dbReference>
<gene>
    <name evidence="11" type="primary">secG</name>
    <name evidence="11" type="ORF">GXN74_00370</name>
</gene>
<evidence type="ECO:0000313" key="11">
    <source>
        <dbReference type="EMBL" id="NDL66199.1"/>
    </source>
</evidence>
<comment type="similarity">
    <text evidence="2 10">Belongs to the SecG family.</text>
</comment>
<evidence type="ECO:0000256" key="10">
    <source>
        <dbReference type="RuleBase" id="RU365087"/>
    </source>
</evidence>
<dbReference type="PANTHER" id="PTHR34182:SF1">
    <property type="entry name" value="PROTEIN-EXPORT MEMBRANE PROTEIN SECG"/>
    <property type="match status" value="1"/>
</dbReference>
<organism evidence="11 12">
    <name type="scientific">Anaerotalea alkaliphila</name>
    <dbReference type="NCBI Taxonomy" id="2662126"/>
    <lineage>
        <taxon>Bacteria</taxon>
        <taxon>Bacillati</taxon>
        <taxon>Bacillota</taxon>
        <taxon>Clostridia</taxon>
        <taxon>Eubacteriales</taxon>
        <taxon>Anaerotalea</taxon>
    </lineage>
</organism>
<keyword evidence="7 10" id="KW-1133">Transmembrane helix</keyword>
<dbReference type="Proteomes" id="UP000461585">
    <property type="component" value="Unassembled WGS sequence"/>
</dbReference>
<proteinExistence type="inferred from homology"/>
<keyword evidence="12" id="KW-1185">Reference proteome</keyword>
<feature type="transmembrane region" description="Helical" evidence="10">
    <location>
        <begin position="6"/>
        <end position="25"/>
    </location>
</feature>
<evidence type="ECO:0000256" key="1">
    <source>
        <dbReference type="ARBA" id="ARBA00004651"/>
    </source>
</evidence>
<comment type="subcellular location">
    <subcellularLocation>
        <location evidence="1 10">Cell membrane</location>
        <topology evidence="1 10">Multi-pass membrane protein</topology>
    </subcellularLocation>
</comment>
<protein>
    <recommendedName>
        <fullName evidence="10">Protein-export membrane protein SecG</fullName>
    </recommendedName>
</protein>
<dbReference type="GO" id="GO:0005886">
    <property type="term" value="C:plasma membrane"/>
    <property type="evidence" value="ECO:0007669"/>
    <property type="project" value="UniProtKB-SubCell"/>
</dbReference>
<keyword evidence="6 10" id="KW-0653">Protein transport</keyword>
<feature type="transmembrane region" description="Helical" evidence="10">
    <location>
        <begin position="61"/>
        <end position="78"/>
    </location>
</feature>
<reference evidence="11 12" key="1">
    <citation type="submission" date="2020-01" db="EMBL/GenBank/DDBJ databases">
        <title>Anaeroalcalibacter tamaniensis gen. nov., sp. nov., moderately halophilic strictly anaerobic fermenter bacterium from mud volcano of Taman peninsula.</title>
        <authorList>
            <person name="Frolova A."/>
            <person name="Merkel A.Y."/>
            <person name="Slobodkin A.I."/>
        </authorList>
    </citation>
    <scope>NUCLEOTIDE SEQUENCE [LARGE SCALE GENOMIC DNA]</scope>
    <source>
        <strain evidence="11 12">F-3ap</strain>
    </source>
</reference>
<dbReference type="InterPro" id="IPR004692">
    <property type="entry name" value="SecG"/>
</dbReference>
<dbReference type="GO" id="GO:0015450">
    <property type="term" value="F:protein-transporting ATPase activity"/>
    <property type="evidence" value="ECO:0007669"/>
    <property type="project" value="UniProtKB-UniRule"/>
</dbReference>
<dbReference type="Pfam" id="PF03840">
    <property type="entry name" value="SecG"/>
    <property type="match status" value="1"/>
</dbReference>
<keyword evidence="9 10" id="KW-0472">Membrane</keyword>
<dbReference type="GO" id="GO:0009306">
    <property type="term" value="P:protein secretion"/>
    <property type="evidence" value="ECO:0007669"/>
    <property type="project" value="UniProtKB-UniRule"/>
</dbReference>
<sequence length="79" mass="8069">MPVFIGVLKVAYALVCIALVAIVLLQQGRTAGLSGAIGGAAETYWGKNKARSMEGGLHKSTIGLAAAFILLALVISILS</sequence>
<evidence type="ECO:0000313" key="12">
    <source>
        <dbReference type="Proteomes" id="UP000461585"/>
    </source>
</evidence>
<evidence type="ECO:0000256" key="6">
    <source>
        <dbReference type="ARBA" id="ARBA00022927"/>
    </source>
</evidence>
<accession>A0A7X5KL04</accession>
<evidence type="ECO:0000256" key="8">
    <source>
        <dbReference type="ARBA" id="ARBA00023010"/>
    </source>
</evidence>
<evidence type="ECO:0000256" key="3">
    <source>
        <dbReference type="ARBA" id="ARBA00022448"/>
    </source>
</evidence>
<comment type="function">
    <text evidence="10">Involved in protein export. Participates in an early event of protein translocation.</text>
</comment>
<keyword evidence="8 10" id="KW-0811">Translocation</keyword>
<keyword evidence="5 10" id="KW-0812">Transmembrane</keyword>
<dbReference type="RefSeq" id="WP_162368926.1">
    <property type="nucleotide sequence ID" value="NZ_JAAEEH010000001.1"/>
</dbReference>
<dbReference type="GO" id="GO:0065002">
    <property type="term" value="P:intracellular protein transmembrane transport"/>
    <property type="evidence" value="ECO:0007669"/>
    <property type="project" value="TreeGrafter"/>
</dbReference>
<keyword evidence="4 10" id="KW-1003">Cell membrane</keyword>
<evidence type="ECO:0000256" key="7">
    <source>
        <dbReference type="ARBA" id="ARBA00022989"/>
    </source>
</evidence>
<dbReference type="PRINTS" id="PR01651">
    <property type="entry name" value="SECGEXPORT"/>
</dbReference>
<name>A0A7X5KL04_9FIRM</name>
<dbReference type="PANTHER" id="PTHR34182">
    <property type="entry name" value="PROTEIN-EXPORT MEMBRANE PROTEIN SECG"/>
    <property type="match status" value="1"/>
</dbReference>
<comment type="caution">
    <text evidence="11">The sequence shown here is derived from an EMBL/GenBank/DDBJ whole genome shotgun (WGS) entry which is preliminary data.</text>
</comment>
<evidence type="ECO:0000256" key="2">
    <source>
        <dbReference type="ARBA" id="ARBA00008445"/>
    </source>
</evidence>
<evidence type="ECO:0000256" key="4">
    <source>
        <dbReference type="ARBA" id="ARBA00022475"/>
    </source>
</evidence>
<keyword evidence="3 10" id="KW-0813">Transport</keyword>
<evidence type="ECO:0000256" key="5">
    <source>
        <dbReference type="ARBA" id="ARBA00022692"/>
    </source>
</evidence>
<dbReference type="EMBL" id="JAAEEH010000001">
    <property type="protein sequence ID" value="NDL66199.1"/>
    <property type="molecule type" value="Genomic_DNA"/>
</dbReference>
<evidence type="ECO:0000256" key="9">
    <source>
        <dbReference type="ARBA" id="ARBA00023136"/>
    </source>
</evidence>
<dbReference type="AlphaFoldDB" id="A0A7X5KL04"/>
<dbReference type="GO" id="GO:0043952">
    <property type="term" value="P:protein transport by the Sec complex"/>
    <property type="evidence" value="ECO:0007669"/>
    <property type="project" value="TreeGrafter"/>
</dbReference>